<reference evidence="2 3" key="1">
    <citation type="submission" date="2018-12" db="EMBL/GenBank/DDBJ databases">
        <authorList>
            <person name="Tiukova I."/>
            <person name="Dainat J."/>
        </authorList>
    </citation>
    <scope>NUCLEOTIDE SEQUENCE [LARGE SCALE GENOMIC DNA]</scope>
</reference>
<evidence type="ECO:0000259" key="1">
    <source>
        <dbReference type="Pfam" id="PF02558"/>
    </source>
</evidence>
<organism evidence="2 3">
    <name type="scientific">Brettanomyces naardenensis</name>
    <name type="common">Yeast</name>
    <dbReference type="NCBI Taxonomy" id="13370"/>
    <lineage>
        <taxon>Eukaryota</taxon>
        <taxon>Fungi</taxon>
        <taxon>Dikarya</taxon>
        <taxon>Ascomycota</taxon>
        <taxon>Saccharomycotina</taxon>
        <taxon>Pichiomycetes</taxon>
        <taxon>Pichiales</taxon>
        <taxon>Pichiaceae</taxon>
        <taxon>Brettanomyces</taxon>
    </lineage>
</organism>
<dbReference type="SUPFAM" id="SSF51735">
    <property type="entry name" value="NAD(P)-binding Rossmann-fold domains"/>
    <property type="match status" value="1"/>
</dbReference>
<dbReference type="OrthoDB" id="3753531at2759"/>
<dbReference type="InterPro" id="IPR036291">
    <property type="entry name" value="NAD(P)-bd_dom_sf"/>
</dbReference>
<dbReference type="Gene3D" id="3.40.50.720">
    <property type="entry name" value="NAD(P)-binding Rossmann-like Domain"/>
    <property type="match status" value="1"/>
</dbReference>
<proteinExistence type="predicted"/>
<sequence length="172" mass="19060">MSVLIVGAGSMGLVSGYYLQLSNVEVTFLVRSHHKKDLDRPQILYDLSDNTVKHYTGYNYFTDPSQILGRDYDFIIITLDRTGLQSEEGTQLVKTIAKAVKGKSTQIILGTVTIGVRSWLLEVSGISPEKVTNGSLGVMAYPPKSVTLPIYSDDIDRKILAIHSLLMIVQQR</sequence>
<gene>
    <name evidence="2" type="ORF">BRENAR_LOCUS2540</name>
</gene>
<dbReference type="InParanoid" id="A0A448YLR4"/>
<dbReference type="AlphaFoldDB" id="A0A448YLR4"/>
<evidence type="ECO:0000313" key="2">
    <source>
        <dbReference type="EMBL" id="VEU21808.1"/>
    </source>
</evidence>
<dbReference type="EMBL" id="CAACVR010000012">
    <property type="protein sequence ID" value="VEU21808.1"/>
    <property type="molecule type" value="Genomic_DNA"/>
</dbReference>
<dbReference type="Pfam" id="PF02558">
    <property type="entry name" value="ApbA"/>
    <property type="match status" value="1"/>
</dbReference>
<keyword evidence="3" id="KW-1185">Reference proteome</keyword>
<dbReference type="InterPro" id="IPR013332">
    <property type="entry name" value="KPR_N"/>
</dbReference>
<feature type="domain" description="Ketopantoate reductase N-terminal" evidence="1">
    <location>
        <begin position="3"/>
        <end position="80"/>
    </location>
</feature>
<evidence type="ECO:0000313" key="3">
    <source>
        <dbReference type="Proteomes" id="UP000290900"/>
    </source>
</evidence>
<dbReference type="Proteomes" id="UP000290900">
    <property type="component" value="Unassembled WGS sequence"/>
</dbReference>
<name>A0A448YLR4_BRENA</name>
<protein>
    <submittedName>
        <fullName evidence="2">DEKNAAC102464</fullName>
    </submittedName>
</protein>
<accession>A0A448YLR4</accession>